<dbReference type="InterPro" id="IPR036265">
    <property type="entry name" value="HIT-like_sf"/>
</dbReference>
<organism evidence="3 4">
    <name type="scientific">Pseudidiomarina sediminum</name>
    <dbReference type="NCBI Taxonomy" id="431675"/>
    <lineage>
        <taxon>Bacteria</taxon>
        <taxon>Pseudomonadati</taxon>
        <taxon>Pseudomonadota</taxon>
        <taxon>Gammaproteobacteria</taxon>
        <taxon>Alteromonadales</taxon>
        <taxon>Idiomarinaceae</taxon>
        <taxon>Pseudidiomarina</taxon>
    </lineage>
</organism>
<dbReference type="EMBL" id="PIQE01000001">
    <property type="protein sequence ID" value="RUO74344.1"/>
    <property type="molecule type" value="Genomic_DNA"/>
</dbReference>
<reference evidence="4" key="1">
    <citation type="journal article" date="2018" name="Front. Microbiol.">
        <title>Genome-Based Analysis Reveals the Taxonomy and Diversity of the Family Idiomarinaceae.</title>
        <authorList>
            <person name="Liu Y."/>
            <person name="Lai Q."/>
            <person name="Shao Z."/>
        </authorList>
    </citation>
    <scope>NUCLEOTIDE SEQUENCE [LARGE SCALE GENOMIC DNA]</scope>
    <source>
        <strain evidence="4">c121</strain>
    </source>
</reference>
<dbReference type="PIRSF" id="PIRSF000714">
    <property type="entry name" value="HIT"/>
    <property type="match status" value="1"/>
</dbReference>
<sequence length="147" mass="16760">MRYSKPTDESNLFSLDQRLANDTLRLGALSLCEVLLFDDCRYPWLVLVPRVANCVEFLDLSEPQQQMLARDLQQVSQLMKAEYPDAKLNVGALGNVVAQLHVHLVLRTPDDPAWPGPVWGHSPAQRYSAEAAVQQKREWQQRLGFIF</sequence>
<dbReference type="InterPro" id="IPR026026">
    <property type="entry name" value="HIT_Hint"/>
</dbReference>
<dbReference type="SUPFAM" id="SSF54197">
    <property type="entry name" value="HIT-like"/>
    <property type="match status" value="1"/>
</dbReference>
<name>A0A432Z8W2_9GAMM</name>
<dbReference type="STRING" id="1122124.GCA_000423165_00781"/>
<dbReference type="PROSITE" id="PS51084">
    <property type="entry name" value="HIT_2"/>
    <property type="match status" value="1"/>
</dbReference>
<protein>
    <submittedName>
        <fullName evidence="3">HIT family protein</fullName>
    </submittedName>
</protein>
<keyword evidence="4" id="KW-1185">Reference proteome</keyword>
<dbReference type="Proteomes" id="UP000287022">
    <property type="component" value="Unassembled WGS sequence"/>
</dbReference>
<proteinExistence type="predicted"/>
<evidence type="ECO:0000256" key="1">
    <source>
        <dbReference type="PROSITE-ProRule" id="PRU00464"/>
    </source>
</evidence>
<dbReference type="Gene3D" id="3.30.428.10">
    <property type="entry name" value="HIT-like"/>
    <property type="match status" value="1"/>
</dbReference>
<comment type="caution">
    <text evidence="1">Lacks conserved residue(s) required for the propagation of feature annotation.</text>
</comment>
<accession>A0A432Z8W2</accession>
<comment type="caution">
    <text evidence="3">The sequence shown here is derived from an EMBL/GenBank/DDBJ whole genome shotgun (WGS) entry which is preliminary data.</text>
</comment>
<evidence type="ECO:0000259" key="2">
    <source>
        <dbReference type="PROSITE" id="PS51084"/>
    </source>
</evidence>
<dbReference type="AlphaFoldDB" id="A0A432Z8W2"/>
<dbReference type="GO" id="GO:0003824">
    <property type="term" value="F:catalytic activity"/>
    <property type="evidence" value="ECO:0007669"/>
    <property type="project" value="InterPro"/>
</dbReference>
<evidence type="ECO:0000313" key="3">
    <source>
        <dbReference type="EMBL" id="RUO74344.1"/>
    </source>
</evidence>
<dbReference type="Pfam" id="PF01230">
    <property type="entry name" value="HIT"/>
    <property type="match status" value="1"/>
</dbReference>
<gene>
    <name evidence="3" type="ORF">CWI80_03090</name>
</gene>
<evidence type="ECO:0000313" key="4">
    <source>
        <dbReference type="Proteomes" id="UP000287022"/>
    </source>
</evidence>
<feature type="domain" description="HIT" evidence="2">
    <location>
        <begin position="45"/>
        <end position="114"/>
    </location>
</feature>
<dbReference type="RefSeq" id="WP_034727973.1">
    <property type="nucleotide sequence ID" value="NZ_PIQE01000001.1"/>
</dbReference>
<dbReference type="InterPro" id="IPR011146">
    <property type="entry name" value="HIT-like"/>
</dbReference>